<dbReference type="Proteomes" id="UP000041254">
    <property type="component" value="Unassembled WGS sequence"/>
</dbReference>
<evidence type="ECO:0000256" key="2">
    <source>
        <dbReference type="SAM" id="MobiDB-lite"/>
    </source>
</evidence>
<sequence length="499" mass="56703">MKYLLCVLPALFLAASAAFLADEPSKNRPISKVVVLLKDMAKQLEKEQEDDEEVYDKLACWCETNDKAKTKAIEKAEAKITEITANIEEYTATAARLETEIKNLQEEIAANVEALAKATEIRNKEHEEFSEEEKDMLQSIQALKAAVTVVSKHHTAPPAALASLSTVIKHQLHRYPTMISSKQRRAVLAFVQRQDPFSKSPTFKQPYAPQSGEIFGVLQSMQESFEQNLSDAQKEEMERQKAFDELKAGKEAEIAAAQESVDTKTTQLADNNDKLAQAKDEDTRNSLSADQRYLMDLKQKCQMTDTEWAERQKTRQEEMQAVSKAVAILSNDDAHDTFTRTFNPSLLQTSVSRKSDRRERAASVLRAAGRDFHNKQLTQLATEVQLSAFGKVKKAIDDMVTQLKQEKQDEIKHKDWCVSELNQNERQNELKTRDRGDLKVKTDQLQQTIEQLTKDIDVLNAEIVDLQKQIQRAGEDREKEKADFQTTVRDQQETQKLLA</sequence>
<dbReference type="InParanoid" id="A0A0G4GGG5"/>
<dbReference type="PhylomeDB" id="A0A0G4GGG5"/>
<dbReference type="EMBL" id="CDMY01000656">
    <property type="protein sequence ID" value="CEM28708.1"/>
    <property type="molecule type" value="Genomic_DNA"/>
</dbReference>
<reference evidence="4 5" key="1">
    <citation type="submission" date="2014-11" db="EMBL/GenBank/DDBJ databases">
        <authorList>
            <person name="Zhu J."/>
            <person name="Qi W."/>
            <person name="Song R."/>
        </authorList>
    </citation>
    <scope>NUCLEOTIDE SEQUENCE [LARGE SCALE GENOMIC DNA]</scope>
</reference>
<dbReference type="AlphaFoldDB" id="A0A0G4GGG5"/>
<organism evidence="4 5">
    <name type="scientific">Vitrella brassicaformis (strain CCMP3155)</name>
    <dbReference type="NCBI Taxonomy" id="1169540"/>
    <lineage>
        <taxon>Eukaryota</taxon>
        <taxon>Sar</taxon>
        <taxon>Alveolata</taxon>
        <taxon>Colpodellida</taxon>
        <taxon>Vitrellaceae</taxon>
        <taxon>Vitrella</taxon>
    </lineage>
</organism>
<gene>
    <name evidence="4" type="ORF">Vbra_17792</name>
</gene>
<feature type="coiled-coil region" evidence="1">
    <location>
        <begin position="73"/>
        <end position="121"/>
    </location>
</feature>
<protein>
    <submittedName>
        <fullName evidence="4">Uncharacterized protein</fullName>
    </submittedName>
</protein>
<proteinExistence type="predicted"/>
<evidence type="ECO:0000313" key="5">
    <source>
        <dbReference type="Proteomes" id="UP000041254"/>
    </source>
</evidence>
<dbReference type="OMA" id="DQEYQQS"/>
<keyword evidence="3" id="KW-0732">Signal</keyword>
<keyword evidence="5" id="KW-1185">Reference proteome</keyword>
<feature type="chain" id="PRO_5005190415" evidence="3">
    <location>
        <begin position="18"/>
        <end position="499"/>
    </location>
</feature>
<feature type="compositionally biased region" description="Basic and acidic residues" evidence="2">
    <location>
        <begin position="473"/>
        <end position="483"/>
    </location>
</feature>
<evidence type="ECO:0000256" key="1">
    <source>
        <dbReference type="SAM" id="Coils"/>
    </source>
</evidence>
<keyword evidence="1" id="KW-0175">Coiled coil</keyword>
<feature type="signal peptide" evidence="3">
    <location>
        <begin position="1"/>
        <end position="17"/>
    </location>
</feature>
<evidence type="ECO:0000256" key="3">
    <source>
        <dbReference type="SAM" id="SignalP"/>
    </source>
</evidence>
<evidence type="ECO:0000313" key="4">
    <source>
        <dbReference type="EMBL" id="CEM28708.1"/>
    </source>
</evidence>
<accession>A0A0G4GGG5</accession>
<name>A0A0G4GGG5_VITBC</name>
<feature type="region of interest" description="Disordered" evidence="2">
    <location>
        <begin position="473"/>
        <end position="499"/>
    </location>
</feature>
<dbReference type="VEuPathDB" id="CryptoDB:Vbra_17792"/>
<dbReference type="OrthoDB" id="428348at2759"/>